<dbReference type="InterPro" id="IPR019734">
    <property type="entry name" value="TPR_rpt"/>
</dbReference>
<organism evidence="1 2">
    <name type="scientific">Nocardioides yefusunii</name>
    <dbReference type="NCBI Taxonomy" id="2500546"/>
    <lineage>
        <taxon>Bacteria</taxon>
        <taxon>Bacillati</taxon>
        <taxon>Actinomycetota</taxon>
        <taxon>Actinomycetes</taxon>
        <taxon>Propionibacteriales</taxon>
        <taxon>Nocardioidaceae</taxon>
        <taxon>Nocardioides</taxon>
    </lineage>
</organism>
<accession>A0ABW1QUI9</accession>
<dbReference type="Pfam" id="PF13374">
    <property type="entry name" value="TPR_10"/>
    <property type="match status" value="1"/>
</dbReference>
<dbReference type="Proteomes" id="UP001596098">
    <property type="component" value="Unassembled WGS sequence"/>
</dbReference>
<evidence type="ECO:0000313" key="2">
    <source>
        <dbReference type="Proteomes" id="UP001596098"/>
    </source>
</evidence>
<reference evidence="2" key="1">
    <citation type="journal article" date="2019" name="Int. J. Syst. Evol. Microbiol.">
        <title>The Global Catalogue of Microorganisms (GCM) 10K type strain sequencing project: providing services to taxonomists for standard genome sequencing and annotation.</title>
        <authorList>
            <consortium name="The Broad Institute Genomics Platform"/>
            <consortium name="The Broad Institute Genome Sequencing Center for Infectious Disease"/>
            <person name="Wu L."/>
            <person name="Ma J."/>
        </authorList>
    </citation>
    <scope>NUCLEOTIDE SEQUENCE [LARGE SCALE GENOMIC DNA]</scope>
    <source>
        <strain evidence="2">DFY28</strain>
    </source>
</reference>
<proteinExistence type="predicted"/>
<sequence length="121" mass="12559">MDIGCDLADRGDVEGAQHYFERASALGDAAAAFNLGNCLAEQGLSGEAVAAYDLAIEPGETNARLNLGSSLGDLGDAHAHHNLAVLLQQRGDFVGAKEHFREAAARGDTLAAKALRDLLGD</sequence>
<name>A0ABW1QUI9_9ACTN</name>
<dbReference type="SUPFAM" id="SSF81901">
    <property type="entry name" value="HCP-like"/>
    <property type="match status" value="1"/>
</dbReference>
<dbReference type="InterPro" id="IPR011990">
    <property type="entry name" value="TPR-like_helical_dom_sf"/>
</dbReference>
<dbReference type="SMART" id="SM00028">
    <property type="entry name" value="TPR"/>
    <property type="match status" value="2"/>
</dbReference>
<dbReference type="EMBL" id="JBHSQI010000002">
    <property type="protein sequence ID" value="MFC6152948.1"/>
    <property type="molecule type" value="Genomic_DNA"/>
</dbReference>
<comment type="caution">
    <text evidence="1">The sequence shown here is derived from an EMBL/GenBank/DDBJ whole genome shotgun (WGS) entry which is preliminary data.</text>
</comment>
<dbReference type="RefSeq" id="WP_206611370.1">
    <property type="nucleotide sequence ID" value="NZ_CP034929.1"/>
</dbReference>
<gene>
    <name evidence="1" type="ORF">ACFPWU_04600</name>
</gene>
<dbReference type="Gene3D" id="1.25.40.10">
    <property type="entry name" value="Tetratricopeptide repeat domain"/>
    <property type="match status" value="1"/>
</dbReference>
<protein>
    <submittedName>
        <fullName evidence="1">Tetratricopeptide repeat protein</fullName>
    </submittedName>
</protein>
<dbReference type="Pfam" id="PF13432">
    <property type="entry name" value="TPR_16"/>
    <property type="match status" value="1"/>
</dbReference>
<evidence type="ECO:0000313" key="1">
    <source>
        <dbReference type="EMBL" id="MFC6152948.1"/>
    </source>
</evidence>
<keyword evidence="2" id="KW-1185">Reference proteome</keyword>